<dbReference type="Pfam" id="PF25019">
    <property type="entry name" value="LRR_R13L1-DRL21"/>
    <property type="match status" value="1"/>
</dbReference>
<dbReference type="InterPro" id="IPR056789">
    <property type="entry name" value="LRR_R13L1-DRL21"/>
</dbReference>
<dbReference type="Gene3D" id="3.40.50.300">
    <property type="entry name" value="P-loop containing nucleotide triphosphate hydrolases"/>
    <property type="match status" value="1"/>
</dbReference>
<dbReference type="InterPro" id="IPR032675">
    <property type="entry name" value="LRR_dom_sf"/>
</dbReference>
<proteinExistence type="predicted"/>
<dbReference type="Gene3D" id="3.80.10.10">
    <property type="entry name" value="Ribonuclease Inhibitor"/>
    <property type="match status" value="2"/>
</dbReference>
<dbReference type="GO" id="GO:0051707">
    <property type="term" value="P:response to other organism"/>
    <property type="evidence" value="ECO:0007669"/>
    <property type="project" value="UniProtKB-ARBA"/>
</dbReference>
<evidence type="ECO:0000256" key="2">
    <source>
        <dbReference type="ARBA" id="ARBA00022737"/>
    </source>
</evidence>
<feature type="domain" description="Disease resistance N-terminal" evidence="6">
    <location>
        <begin position="1"/>
        <end position="46"/>
    </location>
</feature>
<dbReference type="InterPro" id="IPR041118">
    <property type="entry name" value="Rx_N"/>
</dbReference>
<sequence length="636" mass="72268">MVQALLEDAEEQQATNMAVRIWLSKLKDVGHDVEDLILDFGVYDARITVTGWADKVRNSLRELDMIVDEGLRLNLREKSRVCREWDKRETSYFVVESEVYGREEEKEKIVELLSMSCDGVEKGSVSCIPIVGLGGLGKTTLAQLVYNDQKMKNLRHLNNGGCEALTGTLSMFRPNQILNAEERERLLSKLAKCSKELRTLPLLIVGGPADIMFLGQLSQLQGSLKITHLENVQEEDARVVNLMEKKGIESLGLYWRNDDADHRPSIYPEEESDMARFQKRNEIHQAGSSHGLQLDASMGERVLNNLQPHHNLQRLVIHGYPGIIFPLHTTNFHLKEVHLIECRKAEHLPILGNLRFLRSLWLQAMHRVRRVEEEFYGKSMKPFPVLEELVLVDFPILEEWSSPDIGGDAFPSLKKLVLDKCPQLTAMPVILSIQHLELRDCQRVLVHSFQNLTSLRNLAVEKVNDLPCFPRSFPSNNLLLTLLEIKSLPLLHFLPPELGNLTSLKSLTIRWCEQLAFLPPCLQNLNALESLEISDCHSLVCFPENETQGLSNLRTLSIENCTNLTSLSMGFQFLTSLENLTIMYCPSLYILPSGIEYLFSLRSLTIISCPQLMSLPEELQRPNVLHTLEIRSCPGL</sequence>
<dbReference type="Proteomes" id="UP001187192">
    <property type="component" value="Unassembled WGS sequence"/>
</dbReference>
<keyword evidence="4" id="KW-0611">Plant defense</keyword>
<dbReference type="Gene3D" id="1.20.5.4130">
    <property type="match status" value="1"/>
</dbReference>
<feature type="domain" description="R13L1/DRL21-like LRR repeat region" evidence="7">
    <location>
        <begin position="214"/>
        <end position="365"/>
    </location>
</feature>
<evidence type="ECO:0000313" key="9">
    <source>
        <dbReference type="Proteomes" id="UP001187192"/>
    </source>
</evidence>
<evidence type="ECO:0000256" key="3">
    <source>
        <dbReference type="ARBA" id="ARBA00022741"/>
    </source>
</evidence>
<dbReference type="Pfam" id="PF18052">
    <property type="entry name" value="Rx_N"/>
    <property type="match status" value="1"/>
</dbReference>
<dbReference type="SUPFAM" id="SSF52047">
    <property type="entry name" value="RNI-like"/>
    <property type="match status" value="1"/>
</dbReference>
<keyword evidence="2" id="KW-0677">Repeat</keyword>
<dbReference type="PANTHER" id="PTHR36766:SF48">
    <property type="entry name" value="DISEASE RESISTANCE PROTEIN RGA3"/>
    <property type="match status" value="1"/>
</dbReference>
<keyword evidence="3" id="KW-0547">Nucleotide-binding</keyword>
<dbReference type="InterPro" id="IPR027417">
    <property type="entry name" value="P-loop_NTPase"/>
</dbReference>
<accession>A0AA88DYH7</accession>
<dbReference type="PANTHER" id="PTHR36766">
    <property type="entry name" value="PLANT BROAD-SPECTRUM MILDEW RESISTANCE PROTEIN RPW8"/>
    <property type="match status" value="1"/>
</dbReference>
<protein>
    <submittedName>
        <fullName evidence="8">Uncharacterized protein</fullName>
    </submittedName>
</protein>
<comment type="caution">
    <text evidence="8">The sequence shown here is derived from an EMBL/GenBank/DDBJ whole genome shotgun (WGS) entry which is preliminary data.</text>
</comment>
<evidence type="ECO:0000259" key="7">
    <source>
        <dbReference type="Pfam" id="PF25019"/>
    </source>
</evidence>
<evidence type="ECO:0000256" key="5">
    <source>
        <dbReference type="ARBA" id="ARBA00022840"/>
    </source>
</evidence>
<evidence type="ECO:0000256" key="1">
    <source>
        <dbReference type="ARBA" id="ARBA00022614"/>
    </source>
</evidence>
<dbReference type="EMBL" id="BTGU01000148">
    <property type="protein sequence ID" value="GMN63370.1"/>
    <property type="molecule type" value="Genomic_DNA"/>
</dbReference>
<gene>
    <name evidence="8" type="ORF">TIFTF001_032457</name>
</gene>
<dbReference type="AlphaFoldDB" id="A0AA88DYH7"/>
<reference evidence="8" key="1">
    <citation type="submission" date="2023-07" db="EMBL/GenBank/DDBJ databases">
        <title>draft genome sequence of fig (Ficus carica).</title>
        <authorList>
            <person name="Takahashi T."/>
            <person name="Nishimura K."/>
        </authorList>
    </citation>
    <scope>NUCLEOTIDE SEQUENCE</scope>
</reference>
<keyword evidence="1" id="KW-0433">Leucine-rich repeat</keyword>
<keyword evidence="9" id="KW-1185">Reference proteome</keyword>
<dbReference type="SUPFAM" id="SSF52058">
    <property type="entry name" value="L domain-like"/>
    <property type="match status" value="1"/>
</dbReference>
<keyword evidence="5" id="KW-0067">ATP-binding</keyword>
<dbReference type="SUPFAM" id="SSF52540">
    <property type="entry name" value="P-loop containing nucleoside triphosphate hydrolases"/>
    <property type="match status" value="1"/>
</dbReference>
<evidence type="ECO:0000259" key="6">
    <source>
        <dbReference type="Pfam" id="PF18052"/>
    </source>
</evidence>
<name>A0AA88DYH7_FICCA</name>
<dbReference type="GO" id="GO:0006952">
    <property type="term" value="P:defense response"/>
    <property type="evidence" value="ECO:0007669"/>
    <property type="project" value="UniProtKB-KW"/>
</dbReference>
<dbReference type="PRINTS" id="PR00364">
    <property type="entry name" value="DISEASERSIST"/>
</dbReference>
<evidence type="ECO:0000256" key="4">
    <source>
        <dbReference type="ARBA" id="ARBA00022821"/>
    </source>
</evidence>
<organism evidence="8 9">
    <name type="scientific">Ficus carica</name>
    <name type="common">Common fig</name>
    <dbReference type="NCBI Taxonomy" id="3494"/>
    <lineage>
        <taxon>Eukaryota</taxon>
        <taxon>Viridiplantae</taxon>
        <taxon>Streptophyta</taxon>
        <taxon>Embryophyta</taxon>
        <taxon>Tracheophyta</taxon>
        <taxon>Spermatophyta</taxon>
        <taxon>Magnoliopsida</taxon>
        <taxon>eudicotyledons</taxon>
        <taxon>Gunneridae</taxon>
        <taxon>Pentapetalae</taxon>
        <taxon>rosids</taxon>
        <taxon>fabids</taxon>
        <taxon>Rosales</taxon>
        <taxon>Moraceae</taxon>
        <taxon>Ficeae</taxon>
        <taxon>Ficus</taxon>
    </lineage>
</organism>
<dbReference type="GO" id="GO:0005524">
    <property type="term" value="F:ATP binding"/>
    <property type="evidence" value="ECO:0007669"/>
    <property type="project" value="UniProtKB-KW"/>
</dbReference>
<evidence type="ECO:0000313" key="8">
    <source>
        <dbReference type="EMBL" id="GMN63370.1"/>
    </source>
</evidence>